<reference evidence="8 9" key="1">
    <citation type="journal article" date="2019" name="Emerg. Microbes Infect.">
        <title>Comprehensive subspecies identification of 175 nontuberculous mycobacteria species based on 7547 genomic profiles.</title>
        <authorList>
            <person name="Matsumoto Y."/>
            <person name="Kinjo T."/>
            <person name="Motooka D."/>
            <person name="Nabeya D."/>
            <person name="Jung N."/>
            <person name="Uechi K."/>
            <person name="Horii T."/>
            <person name="Iida T."/>
            <person name="Fujita J."/>
            <person name="Nakamura S."/>
        </authorList>
    </citation>
    <scope>NUCLEOTIDE SEQUENCE [LARGE SCALE GENOMIC DNA]</scope>
    <source>
        <strain evidence="8 9">JCM 13574</strain>
    </source>
</reference>
<organism evidence="8 9">
    <name type="scientific">Mycolicibacterium madagascariense</name>
    <dbReference type="NCBI Taxonomy" id="212765"/>
    <lineage>
        <taxon>Bacteria</taxon>
        <taxon>Bacillati</taxon>
        <taxon>Actinomycetota</taxon>
        <taxon>Actinomycetes</taxon>
        <taxon>Mycobacteriales</taxon>
        <taxon>Mycobacteriaceae</taxon>
        <taxon>Mycolicibacterium</taxon>
    </lineage>
</organism>
<dbReference type="InterPro" id="IPR009078">
    <property type="entry name" value="Ferritin-like_SF"/>
</dbReference>
<feature type="binding site" evidence="5">
    <location>
        <position position="140"/>
    </location>
    <ligand>
        <name>Fe cation</name>
        <dbReference type="ChEBI" id="CHEBI:24875"/>
        <label>1</label>
    </ligand>
</feature>
<keyword evidence="1 6" id="KW-0409">Iron storage</keyword>
<dbReference type="InterPro" id="IPR041719">
    <property type="entry name" value="Ferritin_prok"/>
</dbReference>
<gene>
    <name evidence="8" type="primary">bfrB</name>
    <name evidence="8" type="ORF">MMAD_51980</name>
</gene>
<dbReference type="InterPro" id="IPR008331">
    <property type="entry name" value="Ferritin_DPS_dom"/>
</dbReference>
<keyword evidence="4 5" id="KW-0408">Iron</keyword>
<dbReference type="InterPro" id="IPR012347">
    <property type="entry name" value="Ferritin-like"/>
</dbReference>
<dbReference type="GO" id="GO:0006826">
    <property type="term" value="P:iron ion transport"/>
    <property type="evidence" value="ECO:0007669"/>
    <property type="project" value="InterPro"/>
</dbReference>
<dbReference type="GO" id="GO:0006879">
    <property type="term" value="P:intracellular iron ion homeostasis"/>
    <property type="evidence" value="ECO:0007669"/>
    <property type="project" value="UniProtKB-KW"/>
</dbReference>
<feature type="binding site" evidence="5">
    <location>
        <position position="30"/>
    </location>
    <ligand>
        <name>Fe cation</name>
        <dbReference type="ChEBI" id="CHEBI:24875"/>
        <label>1</label>
    </ligand>
</feature>
<sequence length="189" mass="21119">MTCSSVPGMSDPTTLDTKFHHLLLEQIRNEFTASQQYTAIAVHFDAADLPQLAKHFYAQALDERNHAMMLVQYLVDRDVEVEIPGIDAVRNSFGSPTEALRLALEQERTVTEQISRLASVAREEHDYLGEQFMQWFLKEQVEEVALMTTLVRVSERAGADLFHLEDFVARELGAVTADPTAPKAAGGTL</sequence>
<protein>
    <recommendedName>
        <fullName evidence="6">Ferritin</fullName>
    </recommendedName>
</protein>
<evidence type="ECO:0000256" key="5">
    <source>
        <dbReference type="PIRSR" id="PIRSR601519-1"/>
    </source>
</evidence>
<dbReference type="GO" id="GO:0008199">
    <property type="term" value="F:ferric iron binding"/>
    <property type="evidence" value="ECO:0007669"/>
    <property type="project" value="InterPro"/>
</dbReference>
<keyword evidence="3" id="KW-0560">Oxidoreductase</keyword>
<evidence type="ECO:0000313" key="8">
    <source>
        <dbReference type="EMBL" id="BBZ30903.1"/>
    </source>
</evidence>
<dbReference type="Gene3D" id="1.20.1260.10">
    <property type="match status" value="1"/>
</dbReference>
<evidence type="ECO:0000256" key="3">
    <source>
        <dbReference type="ARBA" id="ARBA00023002"/>
    </source>
</evidence>
<keyword evidence="9" id="KW-1185">Reference proteome</keyword>
<dbReference type="SUPFAM" id="SSF47240">
    <property type="entry name" value="Ferritin-like"/>
    <property type="match status" value="1"/>
</dbReference>
<feature type="binding site" evidence="5">
    <location>
        <position position="63"/>
    </location>
    <ligand>
        <name>Fe cation</name>
        <dbReference type="ChEBI" id="CHEBI:24875"/>
        <label>1</label>
    </ligand>
</feature>
<dbReference type="GO" id="GO:0008198">
    <property type="term" value="F:ferrous iron binding"/>
    <property type="evidence" value="ECO:0007669"/>
    <property type="project" value="TreeGrafter"/>
</dbReference>
<dbReference type="Pfam" id="PF00210">
    <property type="entry name" value="Ferritin"/>
    <property type="match status" value="1"/>
</dbReference>
<evidence type="ECO:0000313" key="9">
    <source>
        <dbReference type="Proteomes" id="UP000466517"/>
    </source>
</evidence>
<dbReference type="Proteomes" id="UP000466517">
    <property type="component" value="Chromosome"/>
</dbReference>
<evidence type="ECO:0000256" key="6">
    <source>
        <dbReference type="RuleBase" id="RU361145"/>
    </source>
</evidence>
<dbReference type="EMBL" id="AP022610">
    <property type="protein sequence ID" value="BBZ30903.1"/>
    <property type="molecule type" value="Genomic_DNA"/>
</dbReference>
<feature type="binding site" evidence="5">
    <location>
        <position position="66"/>
    </location>
    <ligand>
        <name>Fe cation</name>
        <dbReference type="ChEBI" id="CHEBI:24875"/>
        <label>1</label>
    </ligand>
</feature>
<dbReference type="KEGG" id="mmag:MMAD_51980"/>
<evidence type="ECO:0000259" key="7">
    <source>
        <dbReference type="PROSITE" id="PS50905"/>
    </source>
</evidence>
<proteinExistence type="predicted"/>
<dbReference type="AlphaFoldDB" id="A0A7I7XP93"/>
<evidence type="ECO:0000256" key="2">
    <source>
        <dbReference type="ARBA" id="ARBA00022723"/>
    </source>
</evidence>
<accession>A0A7I7XP93</accession>
<dbReference type="PROSITE" id="PS50905">
    <property type="entry name" value="FERRITIN_LIKE"/>
    <property type="match status" value="1"/>
</dbReference>
<dbReference type="PANTHER" id="PTHR11431">
    <property type="entry name" value="FERRITIN"/>
    <property type="match status" value="1"/>
</dbReference>
<feature type="domain" description="Ferritin-like diiron" evidence="7">
    <location>
        <begin position="13"/>
        <end position="158"/>
    </location>
</feature>
<dbReference type="CDD" id="cd01055">
    <property type="entry name" value="Nonheme_Ferritin"/>
    <property type="match status" value="1"/>
</dbReference>
<dbReference type="GO" id="GO:0004322">
    <property type="term" value="F:ferroxidase activity"/>
    <property type="evidence" value="ECO:0007669"/>
    <property type="project" value="TreeGrafter"/>
</dbReference>
<name>A0A7I7XP93_9MYCO</name>
<dbReference type="InterPro" id="IPR009040">
    <property type="entry name" value="Ferritin-like_diiron"/>
</dbReference>
<evidence type="ECO:0000256" key="1">
    <source>
        <dbReference type="ARBA" id="ARBA00022434"/>
    </source>
</evidence>
<keyword evidence="2 5" id="KW-0479">Metal-binding</keyword>
<dbReference type="PANTHER" id="PTHR11431:SF127">
    <property type="entry name" value="BACTERIAL NON-HEME FERRITIN"/>
    <property type="match status" value="1"/>
</dbReference>
<dbReference type="GO" id="GO:0005829">
    <property type="term" value="C:cytosol"/>
    <property type="evidence" value="ECO:0007669"/>
    <property type="project" value="TreeGrafter"/>
</dbReference>
<evidence type="ECO:0000256" key="4">
    <source>
        <dbReference type="ARBA" id="ARBA00023004"/>
    </source>
</evidence>
<feature type="binding site" evidence="5">
    <location>
        <position position="107"/>
    </location>
    <ligand>
        <name>Fe cation</name>
        <dbReference type="ChEBI" id="CHEBI:24875"/>
        <label>1</label>
    </ligand>
</feature>
<dbReference type="InterPro" id="IPR001519">
    <property type="entry name" value="Ferritin"/>
</dbReference>